<dbReference type="Gene3D" id="3.40.1580.10">
    <property type="entry name" value="SMI1/KNR4-like"/>
    <property type="match status" value="1"/>
</dbReference>
<organism evidence="2 3">
    <name type="scientific">Flavobacterium phragmitis</name>
    <dbReference type="NCBI Taxonomy" id="739143"/>
    <lineage>
        <taxon>Bacteria</taxon>
        <taxon>Pseudomonadati</taxon>
        <taxon>Bacteroidota</taxon>
        <taxon>Flavobacteriia</taxon>
        <taxon>Flavobacteriales</taxon>
        <taxon>Flavobacteriaceae</taxon>
        <taxon>Flavobacterium</taxon>
    </lineage>
</organism>
<name>A0A1I1JWM9_9FLAO</name>
<protein>
    <recommendedName>
        <fullName evidence="1">Knr4/Smi1-like domain-containing protein</fullName>
    </recommendedName>
</protein>
<feature type="domain" description="Knr4/Smi1-like" evidence="1">
    <location>
        <begin position="30"/>
        <end position="133"/>
    </location>
</feature>
<evidence type="ECO:0000313" key="3">
    <source>
        <dbReference type="Proteomes" id="UP000199672"/>
    </source>
</evidence>
<evidence type="ECO:0000259" key="1">
    <source>
        <dbReference type="Pfam" id="PF09346"/>
    </source>
</evidence>
<evidence type="ECO:0000313" key="2">
    <source>
        <dbReference type="EMBL" id="SFC50183.1"/>
    </source>
</evidence>
<dbReference type="InterPro" id="IPR037883">
    <property type="entry name" value="Knr4/Smi1-like_sf"/>
</dbReference>
<dbReference type="Proteomes" id="UP000199672">
    <property type="component" value="Unassembled WGS sequence"/>
</dbReference>
<dbReference type="Pfam" id="PF09346">
    <property type="entry name" value="SMI1_KNR4"/>
    <property type="match status" value="1"/>
</dbReference>
<keyword evidence="3" id="KW-1185">Reference proteome</keyword>
<dbReference type="AlphaFoldDB" id="A0A1I1JWM9"/>
<dbReference type="EMBL" id="FOMH01000001">
    <property type="protein sequence ID" value="SFC50183.1"/>
    <property type="molecule type" value="Genomic_DNA"/>
</dbReference>
<dbReference type="InterPro" id="IPR018958">
    <property type="entry name" value="Knr4/Smi1-like_dom"/>
</dbReference>
<sequence>MSTNYNLEKEFLQKVESKNDNQNKRQILNNDQIEKLLSEYPKLPQDYIVYQQEIGSGSFMQGQFNITSSLFDLEDLGLEDHFELKSNVWFFGDNFCGDFSGFDFDHNDGTVVEFWHESGELYYTNKSFQSYIREQMCMDENGNEIR</sequence>
<gene>
    <name evidence="2" type="ORF">SAMN05216297_10146</name>
</gene>
<dbReference type="OrthoDB" id="2623344at2"/>
<reference evidence="3" key="1">
    <citation type="submission" date="2016-10" db="EMBL/GenBank/DDBJ databases">
        <authorList>
            <person name="Varghese N."/>
            <person name="Submissions S."/>
        </authorList>
    </citation>
    <scope>NUCLEOTIDE SEQUENCE [LARGE SCALE GENOMIC DNA]</scope>
    <source>
        <strain evidence="3">CGMCC 1.10370</strain>
    </source>
</reference>
<accession>A0A1I1JWM9</accession>
<dbReference type="SUPFAM" id="SSF160631">
    <property type="entry name" value="SMI1/KNR4-like"/>
    <property type="match status" value="1"/>
</dbReference>
<dbReference type="RefSeq" id="WP_091489710.1">
    <property type="nucleotide sequence ID" value="NZ_FOMH01000001.1"/>
</dbReference>
<dbReference type="STRING" id="739143.SAMN05216297_10146"/>
<proteinExistence type="predicted"/>